<dbReference type="GO" id="GO:0016787">
    <property type="term" value="F:hydrolase activity"/>
    <property type="evidence" value="ECO:0007669"/>
    <property type="project" value="UniProtKB-KW"/>
</dbReference>
<protein>
    <submittedName>
        <fullName evidence="2">Gamma-glutamyl-gamma-aminobutyrate hydrolase family protein</fullName>
    </submittedName>
</protein>
<reference evidence="2 3" key="1">
    <citation type="submission" date="2020-11" db="EMBL/GenBank/DDBJ databases">
        <title>Draft Genome Sequence and Secondary Metabolite Biosynthetic Potential of the Lysobacter niastensis Type strain DSM 18481.</title>
        <authorList>
            <person name="Turrini P."/>
            <person name="Artuso I."/>
            <person name="Tescari M."/>
            <person name="Lugli G.A."/>
            <person name="Frangipani E."/>
            <person name="Ventura M."/>
            <person name="Visca P."/>
        </authorList>
    </citation>
    <scope>NUCLEOTIDE SEQUENCE [LARGE SCALE GENOMIC DNA]</scope>
    <source>
        <strain evidence="2 3">DSM 18481</strain>
    </source>
</reference>
<dbReference type="PANTHER" id="PTHR42695">
    <property type="entry name" value="GLUTAMINE AMIDOTRANSFERASE YLR126C-RELATED"/>
    <property type="match status" value="1"/>
</dbReference>
<dbReference type="InterPro" id="IPR029062">
    <property type="entry name" value="Class_I_gatase-like"/>
</dbReference>
<keyword evidence="2" id="KW-0378">Hydrolase</keyword>
<dbReference type="PROSITE" id="PS51273">
    <property type="entry name" value="GATASE_TYPE_1"/>
    <property type="match status" value="1"/>
</dbReference>
<gene>
    <name evidence="2" type="ORF">IU514_11475</name>
</gene>
<feature type="domain" description="Glutamine amidotransferase" evidence="1">
    <location>
        <begin position="43"/>
        <end position="180"/>
    </location>
</feature>
<dbReference type="EMBL" id="JADLZT010000006">
    <property type="protein sequence ID" value="MBF6024649.1"/>
    <property type="molecule type" value="Genomic_DNA"/>
</dbReference>
<comment type="caution">
    <text evidence="2">The sequence shown here is derived from an EMBL/GenBank/DDBJ whole genome shotgun (WGS) entry which is preliminary data.</text>
</comment>
<evidence type="ECO:0000313" key="3">
    <source>
        <dbReference type="Proteomes" id="UP001429984"/>
    </source>
</evidence>
<evidence type="ECO:0000259" key="1">
    <source>
        <dbReference type="Pfam" id="PF00117"/>
    </source>
</evidence>
<dbReference type="PANTHER" id="PTHR42695:SF5">
    <property type="entry name" value="GLUTAMINE AMIDOTRANSFERASE YLR126C-RELATED"/>
    <property type="match status" value="1"/>
</dbReference>
<sequence>MPRLLVFQHVAAEPLGTLDPLIRRRGHRIRFANFERHPDLQPNVDRYRGLIVLGGPMNVEDHAHRAHLLTEMRAIERMLELGRPVLGICLGAQLLAHVLGAPIRRHPEAEIGWYPLHTTQAGRADPVLSPLGDSAPVFQWHRYSFDVPRDAVHLARTEGCEHQAFRYGDNAYGFQFHLEMDQPLIERWLGNPAYREELAELSGIAQGHATEDSIRARTREHIAAMQVQADSVFNRFLDLVGMPQRRWTLPSREWV</sequence>
<dbReference type="Gene3D" id="3.40.50.880">
    <property type="match status" value="1"/>
</dbReference>
<accession>A0ABS0BAH5</accession>
<keyword evidence="3" id="KW-1185">Reference proteome</keyword>
<dbReference type="RefSeq" id="WP_194931256.1">
    <property type="nucleotide sequence ID" value="NZ_JADLZT010000006.1"/>
</dbReference>
<organism evidence="2 3">
    <name type="scientific">Lysobacter niastensis</name>
    <dbReference type="NCBI Taxonomy" id="380629"/>
    <lineage>
        <taxon>Bacteria</taxon>
        <taxon>Pseudomonadati</taxon>
        <taxon>Pseudomonadota</taxon>
        <taxon>Gammaproteobacteria</taxon>
        <taxon>Lysobacterales</taxon>
        <taxon>Lysobacteraceae</taxon>
        <taxon>Lysobacter</taxon>
    </lineage>
</organism>
<dbReference type="CDD" id="cd01741">
    <property type="entry name" value="GATase1_1"/>
    <property type="match status" value="1"/>
</dbReference>
<evidence type="ECO:0000313" key="2">
    <source>
        <dbReference type="EMBL" id="MBF6024649.1"/>
    </source>
</evidence>
<dbReference type="SUPFAM" id="SSF52317">
    <property type="entry name" value="Class I glutamine amidotransferase-like"/>
    <property type="match status" value="1"/>
</dbReference>
<proteinExistence type="predicted"/>
<dbReference type="InterPro" id="IPR017926">
    <property type="entry name" value="GATASE"/>
</dbReference>
<dbReference type="Proteomes" id="UP001429984">
    <property type="component" value="Unassembled WGS sequence"/>
</dbReference>
<dbReference type="Pfam" id="PF00117">
    <property type="entry name" value="GATase"/>
    <property type="match status" value="1"/>
</dbReference>
<dbReference type="InterPro" id="IPR044992">
    <property type="entry name" value="ChyE-like"/>
</dbReference>
<name>A0ABS0BAH5_9GAMM</name>